<protein>
    <submittedName>
        <fullName evidence="2">PaaI family thioesterase</fullName>
    </submittedName>
</protein>
<dbReference type="Gene3D" id="3.10.129.10">
    <property type="entry name" value="Hotdog Thioesterase"/>
    <property type="match status" value="1"/>
</dbReference>
<sequence>MTTTAPLFTYVDDPDNPGWKLWQATDPTRFNTMLGALSVRVDGGIARVRMTPEHRHSNLRDHVHGGALLGFIDVAMFAACRGFGVLTAGAAVTLDLSTQFIGGAEIGRPIEAQVELLRETGRMLFVRGLVVQDDTKVAAFSGTLRKSTPPKGIV</sequence>
<dbReference type="CDD" id="cd03443">
    <property type="entry name" value="PaaI_thioesterase"/>
    <property type="match status" value="1"/>
</dbReference>
<dbReference type="InterPro" id="IPR029069">
    <property type="entry name" value="HotDog_dom_sf"/>
</dbReference>
<reference evidence="2" key="1">
    <citation type="submission" date="2022-05" db="EMBL/GenBank/DDBJ databases">
        <title>Sphingomonas sp. strain RMG20 Genome sequencing and assembly.</title>
        <authorList>
            <person name="Kim I."/>
        </authorList>
    </citation>
    <scope>NUCLEOTIDE SEQUENCE</scope>
    <source>
        <strain evidence="2">RMG20</strain>
    </source>
</reference>
<evidence type="ECO:0000313" key="2">
    <source>
        <dbReference type="EMBL" id="URW75756.1"/>
    </source>
</evidence>
<dbReference type="EMBL" id="CP098401">
    <property type="protein sequence ID" value="URW75756.1"/>
    <property type="molecule type" value="Genomic_DNA"/>
</dbReference>
<accession>A0ABY4TYY0</accession>
<feature type="domain" description="Thioesterase" evidence="1">
    <location>
        <begin position="62"/>
        <end position="138"/>
    </location>
</feature>
<dbReference type="SUPFAM" id="SSF54637">
    <property type="entry name" value="Thioesterase/thiol ester dehydrase-isomerase"/>
    <property type="match status" value="1"/>
</dbReference>
<evidence type="ECO:0000313" key="3">
    <source>
        <dbReference type="Proteomes" id="UP001055580"/>
    </source>
</evidence>
<gene>
    <name evidence="2" type="ORF">M9980_00510</name>
</gene>
<dbReference type="InterPro" id="IPR006683">
    <property type="entry name" value="Thioestr_dom"/>
</dbReference>
<dbReference type="Proteomes" id="UP001055580">
    <property type="component" value="Chromosome"/>
</dbReference>
<organism evidence="2 3">
    <name type="scientific">Sphingomonas donggukensis</name>
    <dbReference type="NCBI Taxonomy" id="2949093"/>
    <lineage>
        <taxon>Bacteria</taxon>
        <taxon>Pseudomonadati</taxon>
        <taxon>Pseudomonadota</taxon>
        <taxon>Alphaproteobacteria</taxon>
        <taxon>Sphingomonadales</taxon>
        <taxon>Sphingomonadaceae</taxon>
        <taxon>Sphingomonas</taxon>
    </lineage>
</organism>
<dbReference type="Pfam" id="PF03061">
    <property type="entry name" value="4HBT"/>
    <property type="match status" value="1"/>
</dbReference>
<evidence type="ECO:0000259" key="1">
    <source>
        <dbReference type="Pfam" id="PF03061"/>
    </source>
</evidence>
<dbReference type="RefSeq" id="WP_250752303.1">
    <property type="nucleotide sequence ID" value="NZ_CP098401.1"/>
</dbReference>
<proteinExistence type="predicted"/>
<name>A0ABY4TYY0_9SPHN</name>
<keyword evidence="3" id="KW-1185">Reference proteome</keyword>